<dbReference type="InterPro" id="IPR000792">
    <property type="entry name" value="Tscrpt_reg_LuxR_C"/>
</dbReference>
<evidence type="ECO:0000256" key="3">
    <source>
        <dbReference type="ARBA" id="ARBA00023163"/>
    </source>
</evidence>
<dbReference type="GO" id="GO:0003677">
    <property type="term" value="F:DNA binding"/>
    <property type="evidence" value="ECO:0007669"/>
    <property type="project" value="UniProtKB-KW"/>
</dbReference>
<evidence type="ECO:0000256" key="1">
    <source>
        <dbReference type="ARBA" id="ARBA00023015"/>
    </source>
</evidence>
<feature type="compositionally biased region" description="Gly residues" evidence="4">
    <location>
        <begin position="1"/>
        <end position="23"/>
    </location>
</feature>
<protein>
    <submittedName>
        <fullName evidence="6">Putative transcriptional regulator, LuxR family</fullName>
    </submittedName>
</protein>
<keyword evidence="7" id="KW-1185">Reference proteome</keyword>
<dbReference type="GO" id="GO:0006355">
    <property type="term" value="P:regulation of DNA-templated transcription"/>
    <property type="evidence" value="ECO:0007669"/>
    <property type="project" value="InterPro"/>
</dbReference>
<reference evidence="6 7" key="1">
    <citation type="submission" date="2009-02" db="EMBL/GenBank/DDBJ databases">
        <title>Annotation of Streptomyces hygroscopicus strain ATCC 53653.</title>
        <authorList>
            <consortium name="The Broad Institute Genome Sequencing Platform"/>
            <consortium name="Broad Institute Microbial Sequencing Center"/>
            <person name="Fischbach M."/>
            <person name="Godfrey P."/>
            <person name="Ward D."/>
            <person name="Young S."/>
            <person name="Zeng Q."/>
            <person name="Koehrsen M."/>
            <person name="Alvarado L."/>
            <person name="Berlin A.M."/>
            <person name="Bochicchio J."/>
            <person name="Borenstein D."/>
            <person name="Chapman S.B."/>
            <person name="Chen Z."/>
            <person name="Engels R."/>
            <person name="Freedman E."/>
            <person name="Gellesch M."/>
            <person name="Goldberg J."/>
            <person name="Griggs A."/>
            <person name="Gujja S."/>
            <person name="Heilman E.R."/>
            <person name="Heiman D.I."/>
            <person name="Hepburn T.A."/>
            <person name="Howarth C."/>
            <person name="Jen D."/>
            <person name="Larson L."/>
            <person name="Lewis B."/>
            <person name="Mehta T."/>
            <person name="Park D."/>
            <person name="Pearson M."/>
            <person name="Richards J."/>
            <person name="Roberts A."/>
            <person name="Saif S."/>
            <person name="Shea T.D."/>
            <person name="Shenoy N."/>
            <person name="Sisk P."/>
            <person name="Stolte C."/>
            <person name="Sykes S.N."/>
            <person name="Thomson T."/>
            <person name="Walk T."/>
            <person name="White J."/>
            <person name="Yandava C."/>
            <person name="Straight P."/>
            <person name="Clardy J."/>
            <person name="Hung D."/>
            <person name="Kolter R."/>
            <person name="Mekalanos J."/>
            <person name="Walker S."/>
            <person name="Walsh C.T."/>
            <person name="Wieland-Brown L.C."/>
            <person name="Haas B."/>
            <person name="Nusbaum C."/>
            <person name="Birren B."/>
        </authorList>
    </citation>
    <scope>NUCLEOTIDE SEQUENCE [LARGE SCALE GENOMIC DNA]</scope>
    <source>
        <strain evidence="6 7">ATCC 53653</strain>
    </source>
</reference>
<dbReference type="Gene3D" id="1.10.10.10">
    <property type="entry name" value="Winged helix-like DNA-binding domain superfamily/Winged helix DNA-binding domain"/>
    <property type="match status" value="1"/>
</dbReference>
<feature type="domain" description="HTH luxR-type" evidence="5">
    <location>
        <begin position="42"/>
        <end position="107"/>
    </location>
</feature>
<evidence type="ECO:0000313" key="7">
    <source>
        <dbReference type="Proteomes" id="UP000003963"/>
    </source>
</evidence>
<dbReference type="CDD" id="cd06170">
    <property type="entry name" value="LuxR_C_like"/>
    <property type="match status" value="1"/>
</dbReference>
<evidence type="ECO:0000259" key="5">
    <source>
        <dbReference type="PROSITE" id="PS50043"/>
    </source>
</evidence>
<dbReference type="Pfam" id="PF00196">
    <property type="entry name" value="GerE"/>
    <property type="match status" value="1"/>
</dbReference>
<dbReference type="HOGENOM" id="CLU_1712263_0_0_11"/>
<evidence type="ECO:0000256" key="2">
    <source>
        <dbReference type="ARBA" id="ARBA00023125"/>
    </source>
</evidence>
<dbReference type="SUPFAM" id="SSF46894">
    <property type="entry name" value="C-terminal effector domain of the bipartite response regulators"/>
    <property type="match status" value="1"/>
</dbReference>
<dbReference type="AlphaFoldDB" id="D9WX07"/>
<name>D9WX07_9ACTN</name>
<evidence type="ECO:0000256" key="4">
    <source>
        <dbReference type="SAM" id="MobiDB-lite"/>
    </source>
</evidence>
<dbReference type="InterPro" id="IPR016032">
    <property type="entry name" value="Sig_transdc_resp-reg_C-effctor"/>
</dbReference>
<evidence type="ECO:0000313" key="6">
    <source>
        <dbReference type="EMBL" id="EFL29435.1"/>
    </source>
</evidence>
<dbReference type="PROSITE" id="PS50043">
    <property type="entry name" value="HTH_LUXR_2"/>
    <property type="match status" value="1"/>
</dbReference>
<keyword evidence="2" id="KW-0238">DNA-binding</keyword>
<gene>
    <name evidence="6" type="ORF">SSOG_09149</name>
</gene>
<proteinExistence type="predicted"/>
<sequence length="153" mass="16137">MVDGRPGGRGAGEGVHGPLGEGAPGRAAEPGVWPVTAVTDWKPVEGSPLTARQLDMLRRIAAGQSWRQIGDALGITIGGVGSINKQILMKLGAASAAQAVDVAHRRRLITERPGCGDRAAYMRHWRRKEPACWRCLAGNAAAEAERRASKNAA</sequence>
<dbReference type="SMART" id="SM00421">
    <property type="entry name" value="HTH_LUXR"/>
    <property type="match status" value="1"/>
</dbReference>
<dbReference type="STRING" id="457427.SSOG_09149"/>
<accession>D9WX07</accession>
<feature type="region of interest" description="Disordered" evidence="4">
    <location>
        <begin position="1"/>
        <end position="30"/>
    </location>
</feature>
<organism evidence="6 7">
    <name type="scientific">Streptomyces himastatinicus ATCC 53653</name>
    <dbReference type="NCBI Taxonomy" id="457427"/>
    <lineage>
        <taxon>Bacteria</taxon>
        <taxon>Bacillati</taxon>
        <taxon>Actinomycetota</taxon>
        <taxon>Actinomycetes</taxon>
        <taxon>Kitasatosporales</taxon>
        <taxon>Streptomycetaceae</taxon>
        <taxon>Streptomyces</taxon>
        <taxon>Streptomyces violaceusniger group</taxon>
    </lineage>
</organism>
<keyword evidence="1" id="KW-0805">Transcription regulation</keyword>
<dbReference type="PANTHER" id="PTHR44688">
    <property type="entry name" value="DNA-BINDING TRANSCRIPTIONAL ACTIVATOR DEVR_DOSR"/>
    <property type="match status" value="1"/>
</dbReference>
<dbReference type="InterPro" id="IPR036388">
    <property type="entry name" value="WH-like_DNA-bd_sf"/>
</dbReference>
<dbReference type="EMBL" id="GG657755">
    <property type="protein sequence ID" value="EFL29435.1"/>
    <property type="molecule type" value="Genomic_DNA"/>
</dbReference>
<keyword evidence="3" id="KW-0804">Transcription</keyword>
<dbReference type="Proteomes" id="UP000003963">
    <property type="component" value="Unassembled WGS sequence"/>
</dbReference>
<dbReference type="PANTHER" id="PTHR44688:SF16">
    <property type="entry name" value="DNA-BINDING TRANSCRIPTIONAL ACTIVATOR DEVR_DOSR"/>
    <property type="match status" value="1"/>
</dbReference>